<feature type="chain" id="PRO_5015448613" description="Thioredoxin domain-containing protein" evidence="2">
    <location>
        <begin position="22"/>
        <end position="165"/>
    </location>
</feature>
<evidence type="ECO:0000313" key="4">
    <source>
        <dbReference type="EMBL" id="PQO45852.1"/>
    </source>
</evidence>
<dbReference type="SUPFAM" id="SSF52833">
    <property type="entry name" value="Thioredoxin-like"/>
    <property type="match status" value="1"/>
</dbReference>
<protein>
    <recommendedName>
        <fullName evidence="3">Thioredoxin domain-containing protein</fullName>
    </recommendedName>
</protein>
<sequence length="165" mass="18061">MMKRVGICVLFLLALPGLSRADDAATADAAVCLAYAAVVNETPRLVVPAQPKTPEKPAVEPIDYRSAYALYRRDQRPMVVMVTAGWCPYCPAMKRELLRLQQAGELPGASLVIVDYDQDRAIARTVMGSRRTLPALSVYRYVDGTPKESRPAKANDVPQILSGNE</sequence>
<dbReference type="Gene3D" id="3.40.30.10">
    <property type="entry name" value="Glutaredoxin"/>
    <property type="match status" value="1"/>
</dbReference>
<feature type="signal peptide" evidence="2">
    <location>
        <begin position="1"/>
        <end position="21"/>
    </location>
</feature>
<name>A0A2S8GN60_9BACT</name>
<organism evidence="4 5">
    <name type="scientific">Blastopirellula marina</name>
    <dbReference type="NCBI Taxonomy" id="124"/>
    <lineage>
        <taxon>Bacteria</taxon>
        <taxon>Pseudomonadati</taxon>
        <taxon>Planctomycetota</taxon>
        <taxon>Planctomycetia</taxon>
        <taxon>Pirellulales</taxon>
        <taxon>Pirellulaceae</taxon>
        <taxon>Blastopirellula</taxon>
    </lineage>
</organism>
<dbReference type="Proteomes" id="UP000237819">
    <property type="component" value="Unassembled WGS sequence"/>
</dbReference>
<dbReference type="EMBL" id="PUHZ01000012">
    <property type="protein sequence ID" value="PQO45852.1"/>
    <property type="molecule type" value="Genomic_DNA"/>
</dbReference>
<evidence type="ECO:0000313" key="5">
    <source>
        <dbReference type="Proteomes" id="UP000237819"/>
    </source>
</evidence>
<dbReference type="PROSITE" id="PS51352">
    <property type="entry name" value="THIOREDOXIN_2"/>
    <property type="match status" value="1"/>
</dbReference>
<reference evidence="4 5" key="1">
    <citation type="submission" date="2018-02" db="EMBL/GenBank/DDBJ databases">
        <title>Comparative genomes isolates from brazilian mangrove.</title>
        <authorList>
            <person name="Araujo J.E."/>
            <person name="Taketani R.G."/>
            <person name="Silva M.C.P."/>
            <person name="Loureco M.V."/>
            <person name="Andreote F.D."/>
        </authorList>
    </citation>
    <scope>NUCLEOTIDE SEQUENCE [LARGE SCALE GENOMIC DNA]</scope>
    <source>
        <strain evidence="4 5">Nap-Phe MGV</strain>
    </source>
</reference>
<keyword evidence="1" id="KW-0676">Redox-active center</keyword>
<gene>
    <name evidence="4" type="ORF">C5Y93_11380</name>
</gene>
<dbReference type="InterPro" id="IPR017937">
    <property type="entry name" value="Thioredoxin_CS"/>
</dbReference>
<accession>A0A2S8GN60</accession>
<evidence type="ECO:0000256" key="1">
    <source>
        <dbReference type="ARBA" id="ARBA00023284"/>
    </source>
</evidence>
<dbReference type="OrthoDB" id="289208at2"/>
<dbReference type="Pfam" id="PF13899">
    <property type="entry name" value="Thioredoxin_7"/>
    <property type="match status" value="1"/>
</dbReference>
<dbReference type="AlphaFoldDB" id="A0A2S8GN60"/>
<dbReference type="InterPro" id="IPR013766">
    <property type="entry name" value="Thioredoxin_domain"/>
</dbReference>
<evidence type="ECO:0000259" key="3">
    <source>
        <dbReference type="PROSITE" id="PS51352"/>
    </source>
</evidence>
<evidence type="ECO:0000256" key="2">
    <source>
        <dbReference type="SAM" id="SignalP"/>
    </source>
</evidence>
<dbReference type="InterPro" id="IPR036249">
    <property type="entry name" value="Thioredoxin-like_sf"/>
</dbReference>
<dbReference type="PROSITE" id="PS00194">
    <property type="entry name" value="THIOREDOXIN_1"/>
    <property type="match status" value="1"/>
</dbReference>
<dbReference type="CDD" id="cd02947">
    <property type="entry name" value="TRX_family"/>
    <property type="match status" value="1"/>
</dbReference>
<feature type="domain" description="Thioredoxin" evidence="3">
    <location>
        <begin position="36"/>
        <end position="165"/>
    </location>
</feature>
<dbReference type="RefSeq" id="WP_105335552.1">
    <property type="nucleotide sequence ID" value="NZ_PUHZ01000012.1"/>
</dbReference>
<keyword evidence="2" id="KW-0732">Signal</keyword>
<proteinExistence type="predicted"/>
<comment type="caution">
    <text evidence="4">The sequence shown here is derived from an EMBL/GenBank/DDBJ whole genome shotgun (WGS) entry which is preliminary data.</text>
</comment>